<gene>
    <name evidence="1" type="ORF">C4B24_04620</name>
</gene>
<comment type="caution">
    <text evidence="1">The sequence shown here is derived from an EMBL/GenBank/DDBJ whole genome shotgun (WGS) entry which is preliminary data.</text>
</comment>
<evidence type="ECO:0008006" key="3">
    <source>
        <dbReference type="Google" id="ProtNLM"/>
    </source>
</evidence>
<organism evidence="1 2">
    <name type="scientific">Mycoplasma marinum</name>
    <dbReference type="NCBI Taxonomy" id="1937190"/>
    <lineage>
        <taxon>Bacteria</taxon>
        <taxon>Bacillati</taxon>
        <taxon>Mycoplasmatota</taxon>
        <taxon>Mollicutes</taxon>
        <taxon>Mycoplasmataceae</taxon>
        <taxon>Mycoplasma</taxon>
    </lineage>
</organism>
<dbReference type="OrthoDB" id="5903604at2"/>
<dbReference type="AlphaFoldDB" id="A0A4R0XS91"/>
<dbReference type="RefSeq" id="WP_131599592.1">
    <property type="nucleotide sequence ID" value="NZ_PSZO01000045.1"/>
</dbReference>
<keyword evidence="2" id="KW-1185">Reference proteome</keyword>
<sequence length="283" mass="33614">MNTFKNTLFIIGNGFDIRNGLETRFIDFETWLTANDKEALNKLEKMFGLDEGNWNKLEDKIFNSKPNFDYFIGEFQENASWNLSGEWEEEYHIEHEISLAVSDEIESNFISSEDLNNLVKRWIMEALKKSGVKKIKIMPTNSLINFNYTNYIIGNVLHIHGNVKTEIQFGHSNDSKNYRPKGSYGNEDHTGEFWYKLYHKNISKNIEVLNHFLNGKNFERVIFFGFSLGMQDEKYIEVLNKEVDVLFYFFSEEDKIRAKTFFNEKKFKSIQYIKSNNFDYKFR</sequence>
<dbReference type="Proteomes" id="UP000294192">
    <property type="component" value="Unassembled WGS sequence"/>
</dbReference>
<reference evidence="1 2" key="1">
    <citation type="submission" date="2018-02" db="EMBL/GenBank/DDBJ databases">
        <title>Mycoplasma marinum and Mycoplasma todarodis sp. nov., moderately halophilic and psychrotolerant mycoplasmas isolated from cephalopods.</title>
        <authorList>
            <person name="Viver T."/>
        </authorList>
    </citation>
    <scope>NUCLEOTIDE SEQUENCE [LARGE SCALE GENOMIC DNA]</scope>
    <source>
        <strain evidence="1 2">PE</strain>
    </source>
</reference>
<dbReference type="Pfam" id="PF14253">
    <property type="entry name" value="AbiH"/>
    <property type="match status" value="1"/>
</dbReference>
<evidence type="ECO:0000313" key="1">
    <source>
        <dbReference type="EMBL" id="TCG10449.1"/>
    </source>
</evidence>
<name>A0A4R0XS91_9MOLU</name>
<dbReference type="EMBL" id="PSZO01000045">
    <property type="protein sequence ID" value="TCG10449.1"/>
    <property type="molecule type" value="Genomic_DNA"/>
</dbReference>
<dbReference type="InterPro" id="IPR025935">
    <property type="entry name" value="AbiH"/>
</dbReference>
<proteinExistence type="predicted"/>
<evidence type="ECO:0000313" key="2">
    <source>
        <dbReference type="Proteomes" id="UP000294192"/>
    </source>
</evidence>
<protein>
    <recommendedName>
        <fullName evidence="3">SIR2-like domain-containing protein</fullName>
    </recommendedName>
</protein>
<accession>A0A4R0XS91</accession>